<dbReference type="Proteomes" id="UP000011680">
    <property type="component" value="Unassembled WGS sequence"/>
</dbReference>
<sequence length="303" mass="32000">MAGRRRERLAVEREPLVGHRHRRGVVEDGPGDVRAARPRALGVVLAERFEIDVEHLPLGGPLEAPREFSFLESGGPLVATALDRLLAGLDVGTDVVDGAGVEIHTFDGVRLRDVATLGADRAEGDVVVVDLLLILCEHVPCLLAVFEQVVNDVVERTGFVAFGVRDGLDGDIEQFGAPLDQIREMCAVRLTAAEGIGDRGVGLAEVAAERAGVDLAEPDDVTVEVGELAGHLPERIAIVGGEDLSDRPAPLAESLGDEVAACDLVHVAEMGDARRRDAALDDDRVVGLALVDHVGDGFGPEIA</sequence>
<evidence type="ECO:0000313" key="1">
    <source>
        <dbReference type="EMBL" id="EMA52267.1"/>
    </source>
</evidence>
<dbReference type="EMBL" id="AOMF01000158">
    <property type="protein sequence ID" value="EMA52267.1"/>
    <property type="molecule type" value="Genomic_DNA"/>
</dbReference>
<keyword evidence="2" id="KW-1185">Reference proteome</keyword>
<proteinExistence type="predicted"/>
<dbReference type="AlphaFoldDB" id="M0N2U0"/>
<evidence type="ECO:0000313" key="2">
    <source>
        <dbReference type="Proteomes" id="UP000011680"/>
    </source>
</evidence>
<name>M0N2U0_9EURY</name>
<reference evidence="1 2" key="1">
    <citation type="journal article" date="2014" name="PLoS Genet.">
        <title>Phylogenetically driven sequencing of extremely halophilic archaea reveals strategies for static and dynamic osmo-response.</title>
        <authorList>
            <person name="Becker E.A."/>
            <person name="Seitzer P.M."/>
            <person name="Tritt A."/>
            <person name="Larsen D."/>
            <person name="Krusor M."/>
            <person name="Yao A.I."/>
            <person name="Wu D."/>
            <person name="Madern D."/>
            <person name="Eisen J.A."/>
            <person name="Darling A.E."/>
            <person name="Facciotti M.T."/>
        </authorList>
    </citation>
    <scope>NUCLEOTIDE SEQUENCE [LARGE SCALE GENOMIC DNA]</scope>
    <source>
        <strain evidence="1 2">JCM 13552</strain>
    </source>
</reference>
<gene>
    <name evidence="1" type="ORF">C451_11995</name>
</gene>
<organism evidence="1 2">
    <name type="scientific">Halococcus thailandensis JCM 13552</name>
    <dbReference type="NCBI Taxonomy" id="1227457"/>
    <lineage>
        <taxon>Archaea</taxon>
        <taxon>Methanobacteriati</taxon>
        <taxon>Methanobacteriota</taxon>
        <taxon>Stenosarchaea group</taxon>
        <taxon>Halobacteria</taxon>
        <taxon>Halobacteriales</taxon>
        <taxon>Halococcaceae</taxon>
        <taxon>Halococcus</taxon>
    </lineage>
</organism>
<accession>M0N2U0</accession>
<comment type="caution">
    <text evidence="1">The sequence shown here is derived from an EMBL/GenBank/DDBJ whole genome shotgun (WGS) entry which is preliminary data.</text>
</comment>
<protein>
    <submittedName>
        <fullName evidence="1">Uncharacterized protein</fullName>
    </submittedName>
</protein>